<accession>A0A7S4ABY4</accession>
<dbReference type="PANTHER" id="PTHR33607">
    <property type="entry name" value="ENDONUCLEASE-1"/>
    <property type="match status" value="1"/>
</dbReference>
<evidence type="ECO:0008006" key="5">
    <source>
        <dbReference type="Google" id="ProtNLM"/>
    </source>
</evidence>
<dbReference type="InterPro" id="IPR044925">
    <property type="entry name" value="His-Me_finger_sf"/>
</dbReference>
<evidence type="ECO:0000256" key="3">
    <source>
        <dbReference type="SAM" id="SignalP"/>
    </source>
</evidence>
<feature type="chain" id="PRO_5031125246" description="Endonuclease I" evidence="3">
    <location>
        <begin position="33"/>
        <end position="534"/>
    </location>
</feature>
<dbReference type="InterPro" id="IPR007346">
    <property type="entry name" value="Endonuclease-I"/>
</dbReference>
<evidence type="ECO:0000256" key="2">
    <source>
        <dbReference type="ARBA" id="ARBA00022801"/>
    </source>
</evidence>
<protein>
    <recommendedName>
        <fullName evidence="5">Endonuclease I</fullName>
    </recommendedName>
</protein>
<dbReference type="GO" id="GO:0016787">
    <property type="term" value="F:hydrolase activity"/>
    <property type="evidence" value="ECO:0007669"/>
    <property type="project" value="UniProtKB-KW"/>
</dbReference>
<gene>
    <name evidence="4" type="ORF">PAUS00366_LOCUS3308</name>
</gene>
<feature type="signal peptide" evidence="3">
    <location>
        <begin position="1"/>
        <end position="32"/>
    </location>
</feature>
<evidence type="ECO:0000313" key="4">
    <source>
        <dbReference type="EMBL" id="CAE0710581.1"/>
    </source>
</evidence>
<keyword evidence="3" id="KW-0732">Signal</keyword>
<dbReference type="Pfam" id="PF04231">
    <property type="entry name" value="Endonuclease_1"/>
    <property type="match status" value="1"/>
</dbReference>
<reference evidence="4" key="1">
    <citation type="submission" date="2021-01" db="EMBL/GenBank/DDBJ databases">
        <authorList>
            <person name="Corre E."/>
            <person name="Pelletier E."/>
            <person name="Niang G."/>
            <person name="Scheremetjew M."/>
            <person name="Finn R."/>
            <person name="Kale V."/>
            <person name="Holt S."/>
            <person name="Cochrane G."/>
            <person name="Meng A."/>
            <person name="Brown T."/>
            <person name="Cohen L."/>
        </authorList>
    </citation>
    <scope>NUCLEOTIDE SEQUENCE</scope>
    <source>
        <strain evidence="4">10249 10 AB</strain>
    </source>
</reference>
<evidence type="ECO:0000256" key="1">
    <source>
        <dbReference type="ARBA" id="ARBA00022722"/>
    </source>
</evidence>
<name>A0A7S4ABY4_9STRA</name>
<dbReference type="SUPFAM" id="SSF54060">
    <property type="entry name" value="His-Me finger endonucleases"/>
    <property type="match status" value="1"/>
</dbReference>
<keyword evidence="2" id="KW-0378">Hydrolase</keyword>
<dbReference type="EMBL" id="HBIX01004210">
    <property type="protein sequence ID" value="CAE0710581.1"/>
    <property type="molecule type" value="Transcribed_RNA"/>
</dbReference>
<dbReference type="GO" id="GO:0004518">
    <property type="term" value="F:nuclease activity"/>
    <property type="evidence" value="ECO:0007669"/>
    <property type="project" value="UniProtKB-KW"/>
</dbReference>
<dbReference type="AlphaFoldDB" id="A0A7S4ABY4"/>
<dbReference type="PANTHER" id="PTHR33607:SF2">
    <property type="entry name" value="ENDONUCLEASE-1"/>
    <property type="match status" value="1"/>
</dbReference>
<keyword evidence="1" id="KW-0540">Nuclease</keyword>
<organism evidence="4">
    <name type="scientific">Pseudo-nitzschia australis</name>
    <dbReference type="NCBI Taxonomy" id="44445"/>
    <lineage>
        <taxon>Eukaryota</taxon>
        <taxon>Sar</taxon>
        <taxon>Stramenopiles</taxon>
        <taxon>Ochrophyta</taxon>
        <taxon>Bacillariophyta</taxon>
        <taxon>Bacillariophyceae</taxon>
        <taxon>Bacillariophycidae</taxon>
        <taxon>Bacillariales</taxon>
        <taxon>Bacillariaceae</taxon>
        <taxon>Pseudo-nitzschia</taxon>
    </lineage>
</organism>
<proteinExistence type="predicted"/>
<sequence>MNGLNSSRKIPCVCIAAITIILSFAMIGSVAGDDTGLGRAEIDTATGGITYDVVDDESLPFSSSCDPSVYYKSIKSTASRDEFQKLLEATHRQTLPYTDKYKDDVWKALQDLDRGSDSNGSATVRLIYSKKDVPAEPKGTASTWNREHVWPKSRGVGYTGPDFTDVHHLFPADWGVNSIRNNRYFDICSSTAERVCKVPSELKDIQNPPLFGGDVFQPPPEVRGDIARAILYMDVRYPHLELTDSLDPEKSNQMAYLSTLLAWHVLDPPTEEERRRNDRACSRWQGNRNPFVDFPDLAKTIYRPSSTLYSGDGSNSTLINTNDLLPTAGDVMVVGVHSDNPDLVALVTLVDLPAGLVVHLTDRAYNGDSFSSSEGTMSLTLPETIRAGTVFGYGEELLYGSSWTSEVKKGFALSASGDTVIVYCTTTMESEDYTFLSAIAFARGKFLELKGESVEYGPTSSALPDSIADFAIVLENKDNYIYSGKRSASKSFLQYYFVDKTNWEGSDSKTNVSILPLVAKGVDGFSIIEPDSGS</sequence>